<dbReference type="Pfam" id="PF02854">
    <property type="entry name" value="MIF4G"/>
    <property type="match status" value="1"/>
</dbReference>
<dbReference type="SMART" id="SM00543">
    <property type="entry name" value="MIF4G"/>
    <property type="match status" value="1"/>
</dbReference>
<accession>K1PB36</accession>
<dbReference type="InterPro" id="IPR016024">
    <property type="entry name" value="ARM-type_fold"/>
</dbReference>
<dbReference type="Gene3D" id="1.25.40.180">
    <property type="match status" value="1"/>
</dbReference>
<dbReference type="EnsemblMetazoa" id="G9326.2">
    <property type="protein sequence ID" value="G9326.2:cds"/>
    <property type="gene ID" value="G9326"/>
</dbReference>
<dbReference type="GO" id="GO:0005829">
    <property type="term" value="C:cytosol"/>
    <property type="evidence" value="ECO:0007669"/>
    <property type="project" value="TreeGrafter"/>
</dbReference>
<evidence type="ECO:0000256" key="1">
    <source>
        <dbReference type="ARBA" id="ARBA00004496"/>
    </source>
</evidence>
<keyword evidence="2" id="KW-0963">Cytoplasm</keyword>
<organism evidence="6">
    <name type="scientific">Magallana gigas</name>
    <name type="common">Pacific oyster</name>
    <name type="synonym">Crassostrea gigas</name>
    <dbReference type="NCBI Taxonomy" id="29159"/>
    <lineage>
        <taxon>Eukaryota</taxon>
        <taxon>Metazoa</taxon>
        <taxon>Spiralia</taxon>
        <taxon>Lophotrochozoa</taxon>
        <taxon>Mollusca</taxon>
        <taxon>Bivalvia</taxon>
        <taxon>Autobranchia</taxon>
        <taxon>Pteriomorphia</taxon>
        <taxon>Ostreida</taxon>
        <taxon>Ostreoidea</taxon>
        <taxon>Ostreidae</taxon>
        <taxon>Magallana</taxon>
    </lineage>
</organism>
<dbReference type="PANTHER" id="PTHR23254:SF16">
    <property type="entry name" value="CBP80_20-DEPENDENT TRANSLATION INITIATION FACTOR"/>
    <property type="match status" value="1"/>
</dbReference>
<dbReference type="GO" id="GO:0006446">
    <property type="term" value="P:regulation of translational initiation"/>
    <property type="evidence" value="ECO:0007669"/>
    <property type="project" value="TreeGrafter"/>
</dbReference>
<dbReference type="InterPro" id="IPR003890">
    <property type="entry name" value="MIF4G-like_typ-3"/>
</dbReference>
<evidence type="ECO:0000259" key="5">
    <source>
        <dbReference type="SMART" id="SM00543"/>
    </source>
</evidence>
<dbReference type="SUPFAM" id="SSF48371">
    <property type="entry name" value="ARM repeat"/>
    <property type="match status" value="1"/>
</dbReference>
<reference evidence="7" key="2">
    <citation type="submission" date="2022-08" db="UniProtKB">
        <authorList>
            <consortium name="EnsemblMetazoa"/>
        </authorList>
    </citation>
    <scope>IDENTIFICATION</scope>
    <source>
        <strain evidence="7">05x7-T-G4-1.051#20</strain>
    </source>
</reference>
<gene>
    <name evidence="6" type="ORF">CGI_10011720</name>
</gene>
<dbReference type="EnsemblMetazoa" id="G9326.1">
    <property type="protein sequence ID" value="G9326.1:cds"/>
    <property type="gene ID" value="G9326"/>
</dbReference>
<name>K1PB36_MAGGI</name>
<reference evidence="6" key="1">
    <citation type="journal article" date="2012" name="Nature">
        <title>The oyster genome reveals stress adaptation and complexity of shell formation.</title>
        <authorList>
            <person name="Zhang G."/>
            <person name="Fang X."/>
            <person name="Guo X."/>
            <person name="Li L."/>
            <person name="Luo R."/>
            <person name="Xu F."/>
            <person name="Yang P."/>
            <person name="Zhang L."/>
            <person name="Wang X."/>
            <person name="Qi H."/>
            <person name="Xiong Z."/>
            <person name="Que H."/>
            <person name="Xie Y."/>
            <person name="Holland P.W."/>
            <person name="Paps J."/>
            <person name="Zhu Y."/>
            <person name="Wu F."/>
            <person name="Chen Y."/>
            <person name="Wang J."/>
            <person name="Peng C."/>
            <person name="Meng J."/>
            <person name="Yang L."/>
            <person name="Liu J."/>
            <person name="Wen B."/>
            <person name="Zhang N."/>
            <person name="Huang Z."/>
            <person name="Zhu Q."/>
            <person name="Feng Y."/>
            <person name="Mount A."/>
            <person name="Hedgecock D."/>
            <person name="Xu Z."/>
            <person name="Liu Y."/>
            <person name="Domazet-Loso T."/>
            <person name="Du Y."/>
            <person name="Sun X."/>
            <person name="Zhang S."/>
            <person name="Liu B."/>
            <person name="Cheng P."/>
            <person name="Jiang X."/>
            <person name="Li J."/>
            <person name="Fan D."/>
            <person name="Wang W."/>
            <person name="Fu W."/>
            <person name="Wang T."/>
            <person name="Wang B."/>
            <person name="Zhang J."/>
            <person name="Peng Z."/>
            <person name="Li Y."/>
            <person name="Li N."/>
            <person name="Wang J."/>
            <person name="Chen M."/>
            <person name="He Y."/>
            <person name="Tan F."/>
            <person name="Song X."/>
            <person name="Zheng Q."/>
            <person name="Huang R."/>
            <person name="Yang H."/>
            <person name="Du X."/>
            <person name="Chen L."/>
            <person name="Yang M."/>
            <person name="Gaffney P.M."/>
            <person name="Wang S."/>
            <person name="Luo L."/>
            <person name="She Z."/>
            <person name="Ming Y."/>
            <person name="Huang W."/>
            <person name="Zhang S."/>
            <person name="Huang B."/>
            <person name="Zhang Y."/>
            <person name="Qu T."/>
            <person name="Ni P."/>
            <person name="Miao G."/>
            <person name="Wang J."/>
            <person name="Wang Q."/>
            <person name="Steinberg C.E."/>
            <person name="Wang H."/>
            <person name="Li N."/>
            <person name="Qian L."/>
            <person name="Zhang G."/>
            <person name="Li Y."/>
            <person name="Yang H."/>
            <person name="Liu X."/>
            <person name="Wang J."/>
            <person name="Yin Y."/>
            <person name="Wang J."/>
        </authorList>
    </citation>
    <scope>NUCLEOTIDE SEQUENCE [LARGE SCALE GENOMIC DNA]</scope>
    <source>
        <strain evidence="6">05x7-T-G4-1.051#20</strain>
    </source>
</reference>
<dbReference type="KEGG" id="crg:105335196"/>
<dbReference type="PANTHER" id="PTHR23254">
    <property type="entry name" value="EIF4G DOMAIN PROTEIN"/>
    <property type="match status" value="1"/>
</dbReference>
<dbReference type="GO" id="GO:0003743">
    <property type="term" value="F:translation initiation factor activity"/>
    <property type="evidence" value="ECO:0007669"/>
    <property type="project" value="UniProtKB-KW"/>
</dbReference>
<feature type="region of interest" description="Disordered" evidence="4">
    <location>
        <begin position="1"/>
        <end position="44"/>
    </location>
</feature>
<evidence type="ECO:0000256" key="2">
    <source>
        <dbReference type="ARBA" id="ARBA00022490"/>
    </source>
</evidence>
<evidence type="ECO:0000313" key="7">
    <source>
        <dbReference type="EnsemblMetazoa" id="G9326.1:cds"/>
    </source>
</evidence>
<proteinExistence type="predicted"/>
<dbReference type="GO" id="GO:0008494">
    <property type="term" value="F:translation activator activity"/>
    <property type="evidence" value="ECO:0007669"/>
    <property type="project" value="TreeGrafter"/>
</dbReference>
<dbReference type="EMBL" id="JH817033">
    <property type="protein sequence ID" value="EKC18628.1"/>
    <property type="molecule type" value="Genomic_DNA"/>
</dbReference>
<dbReference type="GO" id="GO:0003723">
    <property type="term" value="F:RNA binding"/>
    <property type="evidence" value="ECO:0007669"/>
    <property type="project" value="InterPro"/>
</dbReference>
<sequence>MASAGRGRGRGRGLLAANVGSAPKPGPHGEGETTKNGDSPPPGTVQELEDYLEGLTLNLTEDNLEDIMTLSQSMSTEDHLKNVAKRLYDKSLRDQEFAKYGACICDRLSNVEVQGSKFRNVILKFVQEDFKAKDETRRSDNKRYLGFVSFLCQVFGNVRLATGDTMKPLVVPVYDCLEQILNDQSSNEDEYECFSIQLQSIGKDLELQDQPRMSLMLDQVRTRIIKDGLTARGRCTLLELLECGSRGWKPLSNDLTRFYCDTMVEIFATSIE</sequence>
<evidence type="ECO:0000313" key="8">
    <source>
        <dbReference type="Proteomes" id="UP000005408"/>
    </source>
</evidence>
<protein>
    <submittedName>
        <fullName evidence="6">CBP80/20-dependent translation initiation factor</fullName>
    </submittedName>
    <submittedName>
        <fullName evidence="7">MIF4G domain-containing protein</fullName>
    </submittedName>
</protein>
<comment type="subcellular location">
    <subcellularLocation>
        <location evidence="1">Cytoplasm</location>
    </subcellularLocation>
</comment>
<evidence type="ECO:0000313" key="6">
    <source>
        <dbReference type="EMBL" id="EKC18628.1"/>
    </source>
</evidence>
<dbReference type="AlphaFoldDB" id="K1PB36"/>
<keyword evidence="3" id="KW-0810">Translation regulation</keyword>
<keyword evidence="6" id="KW-0396">Initiation factor</keyword>
<dbReference type="HOGENOM" id="CLU_089082_0_0_1"/>
<keyword evidence="6" id="KW-0648">Protein biosynthesis</keyword>
<dbReference type="InterPro" id="IPR051367">
    <property type="entry name" value="mRNA_TranslReg/HistoneTransl"/>
</dbReference>
<dbReference type="OMA" id="EMATHEV"/>
<evidence type="ECO:0000256" key="3">
    <source>
        <dbReference type="ARBA" id="ARBA00022845"/>
    </source>
</evidence>
<feature type="domain" description="MIF4G" evidence="5">
    <location>
        <begin position="49"/>
        <end position="247"/>
    </location>
</feature>
<dbReference type="OrthoDB" id="6484979at2759"/>
<keyword evidence="8" id="KW-1185">Reference proteome</keyword>
<dbReference type="Proteomes" id="UP000005408">
    <property type="component" value="Unassembled WGS sequence"/>
</dbReference>
<evidence type="ECO:0000256" key="4">
    <source>
        <dbReference type="SAM" id="MobiDB-lite"/>
    </source>
</evidence>